<evidence type="ECO:0000313" key="3">
    <source>
        <dbReference type="Proteomes" id="UP000030762"/>
    </source>
</evidence>
<dbReference type="OMA" id="WTLVWTR"/>
<dbReference type="OrthoDB" id="10333601at2759"/>
<gene>
    <name evidence="2" type="ORF">SDRG_01922</name>
</gene>
<feature type="chain" id="PRO_5004583675" evidence="1">
    <location>
        <begin position="19"/>
        <end position="273"/>
    </location>
</feature>
<keyword evidence="1" id="KW-0732">Signal</keyword>
<dbReference type="RefSeq" id="XP_008605700.1">
    <property type="nucleotide sequence ID" value="XM_008607478.1"/>
</dbReference>
<reference evidence="2 3" key="1">
    <citation type="submission" date="2012-04" db="EMBL/GenBank/DDBJ databases">
        <title>The Genome Sequence of Saprolegnia declina VS20.</title>
        <authorList>
            <consortium name="The Broad Institute Genome Sequencing Platform"/>
            <person name="Russ C."/>
            <person name="Nusbaum C."/>
            <person name="Tyler B."/>
            <person name="van West P."/>
            <person name="Dieguez-Uribeondo J."/>
            <person name="de Bruijn I."/>
            <person name="Tripathy S."/>
            <person name="Jiang R."/>
            <person name="Young S.K."/>
            <person name="Zeng Q."/>
            <person name="Gargeya S."/>
            <person name="Fitzgerald M."/>
            <person name="Haas B."/>
            <person name="Abouelleil A."/>
            <person name="Alvarado L."/>
            <person name="Arachchi H.M."/>
            <person name="Berlin A."/>
            <person name="Chapman S.B."/>
            <person name="Goldberg J."/>
            <person name="Griggs A."/>
            <person name="Gujja S."/>
            <person name="Hansen M."/>
            <person name="Howarth C."/>
            <person name="Imamovic A."/>
            <person name="Larimer J."/>
            <person name="McCowen C."/>
            <person name="Montmayeur A."/>
            <person name="Murphy C."/>
            <person name="Neiman D."/>
            <person name="Pearson M."/>
            <person name="Priest M."/>
            <person name="Roberts A."/>
            <person name="Saif S."/>
            <person name="Shea T."/>
            <person name="Sisk P."/>
            <person name="Sykes S."/>
            <person name="Wortman J."/>
            <person name="Nusbaum C."/>
            <person name="Birren B."/>
        </authorList>
    </citation>
    <scope>NUCLEOTIDE SEQUENCE [LARGE SCALE GENOMIC DNA]</scope>
    <source>
        <strain evidence="2 3">VS20</strain>
    </source>
</reference>
<dbReference type="GeneID" id="19942649"/>
<name>T0R1L4_SAPDV</name>
<sequence>MPSALWVLLPDAVPVLVATPTCMNAEDLATVVKRDFYATMPPLHLSVHTFDGRLLRAHELLPHVNGPESPLSIALLEQELRAVQEEPSALRFYKDLDLARLANIAEPAKQHLVLLQPIPGSHSTRLFVRSIYRSLVAEILVVPTVLVTGPGKSTFLIYLLWTLVWTRHRVLVFFNEDVVLLDPLHGVDAIEVLPPLTDDVFWALDLWVLLDTTATDQAAIPFGKVHSVRVAQSAITRCALATTHIALPDWDAAELAMAAATCGVRTTAPTLGP</sequence>
<proteinExistence type="predicted"/>
<organism evidence="2 3">
    <name type="scientific">Saprolegnia diclina (strain VS20)</name>
    <dbReference type="NCBI Taxonomy" id="1156394"/>
    <lineage>
        <taxon>Eukaryota</taxon>
        <taxon>Sar</taxon>
        <taxon>Stramenopiles</taxon>
        <taxon>Oomycota</taxon>
        <taxon>Saprolegniomycetes</taxon>
        <taxon>Saprolegniales</taxon>
        <taxon>Saprolegniaceae</taxon>
        <taxon>Saprolegnia</taxon>
    </lineage>
</organism>
<keyword evidence="3" id="KW-1185">Reference proteome</keyword>
<feature type="signal peptide" evidence="1">
    <location>
        <begin position="1"/>
        <end position="18"/>
    </location>
</feature>
<accession>T0R1L4</accession>
<evidence type="ECO:0000256" key="1">
    <source>
        <dbReference type="SAM" id="SignalP"/>
    </source>
</evidence>
<protein>
    <submittedName>
        <fullName evidence="2">Uncharacterized protein</fullName>
    </submittedName>
</protein>
<dbReference type="AlphaFoldDB" id="T0R1L4"/>
<dbReference type="VEuPathDB" id="FungiDB:SDRG_01922"/>
<evidence type="ECO:0000313" key="2">
    <source>
        <dbReference type="EMBL" id="EQC40856.1"/>
    </source>
</evidence>
<dbReference type="Proteomes" id="UP000030762">
    <property type="component" value="Unassembled WGS sequence"/>
</dbReference>
<dbReference type="EMBL" id="JH767135">
    <property type="protein sequence ID" value="EQC40856.1"/>
    <property type="molecule type" value="Genomic_DNA"/>
</dbReference>
<dbReference type="InParanoid" id="T0R1L4"/>